<dbReference type="Gene3D" id="2.60.120.20">
    <property type="match status" value="1"/>
</dbReference>
<dbReference type="InterPro" id="IPR054449">
    <property type="entry name" value="WIV_dom"/>
</dbReference>
<evidence type="ECO:0000256" key="2">
    <source>
        <dbReference type="ARBA" id="ARBA00022844"/>
    </source>
</evidence>
<name>A0A6M3YNP8_9VIRU</name>
<evidence type="ECO:0000259" key="4">
    <source>
        <dbReference type="Pfam" id="PF22532"/>
    </source>
</evidence>
<evidence type="ECO:0000256" key="3">
    <source>
        <dbReference type="SAM" id="MobiDB-lite"/>
    </source>
</evidence>
<organism evidence="5">
    <name type="scientific">Riboviria sp</name>
    <dbReference type="NCBI Taxonomy" id="2585031"/>
    <lineage>
        <taxon>Viruses</taxon>
        <taxon>Riboviria</taxon>
    </lineage>
</organism>
<protein>
    <recommendedName>
        <fullName evidence="4">Nonstructural protein WIV domain-containing protein</fullName>
    </recommendedName>
</protein>
<keyword evidence="2" id="KW-0946">Virion</keyword>
<dbReference type="GO" id="GO:0044423">
    <property type="term" value="C:virion component"/>
    <property type="evidence" value="ECO:0007669"/>
    <property type="project" value="UniProtKB-KW"/>
</dbReference>
<dbReference type="EMBL" id="MN917680">
    <property type="protein sequence ID" value="QJI53477.1"/>
    <property type="molecule type" value="Genomic_RNA"/>
</dbReference>
<evidence type="ECO:0000256" key="1">
    <source>
        <dbReference type="ARBA" id="ARBA00004328"/>
    </source>
</evidence>
<dbReference type="InterPro" id="IPR029053">
    <property type="entry name" value="Viral_coat"/>
</dbReference>
<evidence type="ECO:0000313" key="5">
    <source>
        <dbReference type="EMBL" id="QJI53477.1"/>
    </source>
</evidence>
<accession>A0A6M3YNP8</accession>
<comment type="subcellular location">
    <subcellularLocation>
        <location evidence="1">Virion</location>
    </subcellularLocation>
</comment>
<proteinExistence type="predicted"/>
<dbReference type="Pfam" id="PF22532">
    <property type="entry name" value="WIV_dom"/>
    <property type="match status" value="1"/>
</dbReference>
<feature type="region of interest" description="Disordered" evidence="3">
    <location>
        <begin position="652"/>
        <end position="672"/>
    </location>
</feature>
<feature type="domain" description="Nonstructural protein WIV" evidence="4">
    <location>
        <begin position="453"/>
        <end position="516"/>
    </location>
</feature>
<dbReference type="SUPFAM" id="SSF88633">
    <property type="entry name" value="Positive stranded ssRNA viruses"/>
    <property type="match status" value="1"/>
</dbReference>
<reference evidence="5" key="1">
    <citation type="submission" date="2020-01" db="EMBL/GenBank/DDBJ databases">
        <title>Viral genomes from wild and zoo birds in China.</title>
        <authorList>
            <person name="Zhao M."/>
            <person name="Shan L.T."/>
            <person name="Yang X.S."/>
            <person name="Zhang W."/>
        </authorList>
    </citation>
    <scope>NUCLEOTIDE SEQUENCE</scope>
    <source>
        <strain evidence="5">Ybb117shi01</strain>
    </source>
</reference>
<sequence>MMVDMSSTSEQQNLIAGLTFSLSPLLLLVTGILLLCQSLVQVYTAIQSRDRRKKYVNSLQESAKQLKSTLQSHSRIPVRQRLSGLRFEIGGEEVIRSENAQPPTLLSHQGNIENNDPLPEGEMHNDGLLFDAGVKLETMRTSDGLRKVICTNCVNDTPAADFVTESYTAPRHLEGMIFYRHLNPNNNNRLNLVLANNPRFAKIGNFYSYYRTNAIVKLTSKTPFGYAQKVKVALAAPLETNTTPYEKFGFTWDLSKVSTVYFKVPYLNAKYMITPSTVFASVLISPLETTPPSIDSVPLPHLITSQVQLIDTKFYVLKHATLDVVSPVKLPVAIECYNPDVPDAHFWLSGVSSGESQHIRASADDVKAGIVYGPTAGNPIANNVLNNSSGLIYVSYFDQVDGVTGTITVAAGHSQSLISTATITKCAIISTITSTESNLELQIGGKKAHYATSFVRESCNIQRDLGMKVMKELGINSIYTFDSIGFFKQGESKLTDSGIRYLHFDGKYAVLSQSAQNVLPVSYDKSSSNHFNQLAGYQYTIDCIGCVLLAPELQLQGAADDYVEFLEQRFLANYFRECGQKPCIEHYNTGSLHIDGPPPRKIRCRTCIADLCDKELMDSRFYHQCLDEYLRLRDRVLLPLAMSSLRLEIGDDSSDTAAAQPELNPGPRPVEPVNASSTVMEKVIGVNEVSVDASQGIYVPLQTTTLTENWTGLNLAITPAKWFRNGTSLSQAQIEAIRFFFCGPSKRSNRNEFCNYKITSTANAFQNARLIVAQIPETVDASTLDVFELTQYPHKEHQLHGRETIIPCQWMRALPVMAPRNGDTNGTLAIRLIENSLSSDSTAPSITVWVQASNIEYSIPAQPLVFTP</sequence>